<dbReference type="GO" id="GO:0008270">
    <property type="term" value="F:zinc ion binding"/>
    <property type="evidence" value="ECO:0007669"/>
    <property type="project" value="UniProtKB-KW"/>
</dbReference>
<keyword evidence="1" id="KW-0479">Metal-binding</keyword>
<feature type="coiled-coil region" evidence="5">
    <location>
        <begin position="112"/>
        <end position="139"/>
    </location>
</feature>
<keyword evidence="2 4" id="KW-0863">Zinc-finger</keyword>
<evidence type="ECO:0000259" key="6">
    <source>
        <dbReference type="PROSITE" id="PS50089"/>
    </source>
</evidence>
<reference evidence="7" key="1">
    <citation type="submission" date="2022-07" db="EMBL/GenBank/DDBJ databases">
        <authorList>
            <person name="Trinca V."/>
            <person name="Uliana J.V.C."/>
            <person name="Torres T.T."/>
            <person name="Ward R.J."/>
            <person name="Monesi N."/>
        </authorList>
    </citation>
    <scope>NUCLEOTIDE SEQUENCE</scope>
    <source>
        <strain evidence="7">HSMRA1968</strain>
        <tissue evidence="7">Whole embryos</tissue>
    </source>
</reference>
<accession>A0A9Q0RWJ8</accession>
<evidence type="ECO:0000313" key="8">
    <source>
        <dbReference type="Proteomes" id="UP001151699"/>
    </source>
</evidence>
<evidence type="ECO:0000313" key="7">
    <source>
        <dbReference type="EMBL" id="KAJ6636805.1"/>
    </source>
</evidence>
<keyword evidence="5" id="KW-0175">Coiled coil</keyword>
<evidence type="ECO:0000256" key="3">
    <source>
        <dbReference type="ARBA" id="ARBA00022833"/>
    </source>
</evidence>
<dbReference type="InterPro" id="IPR013083">
    <property type="entry name" value="Znf_RING/FYVE/PHD"/>
</dbReference>
<feature type="domain" description="RING-type" evidence="6">
    <location>
        <begin position="6"/>
        <end position="30"/>
    </location>
</feature>
<dbReference type="InterPro" id="IPR001841">
    <property type="entry name" value="Znf_RING"/>
</dbReference>
<dbReference type="SUPFAM" id="SSF49599">
    <property type="entry name" value="TRAF domain-like"/>
    <property type="match status" value="1"/>
</dbReference>
<organism evidence="7 8">
    <name type="scientific">Pseudolycoriella hygida</name>
    <dbReference type="NCBI Taxonomy" id="35572"/>
    <lineage>
        <taxon>Eukaryota</taxon>
        <taxon>Metazoa</taxon>
        <taxon>Ecdysozoa</taxon>
        <taxon>Arthropoda</taxon>
        <taxon>Hexapoda</taxon>
        <taxon>Insecta</taxon>
        <taxon>Pterygota</taxon>
        <taxon>Neoptera</taxon>
        <taxon>Endopterygota</taxon>
        <taxon>Diptera</taxon>
        <taxon>Nematocera</taxon>
        <taxon>Sciaroidea</taxon>
        <taxon>Sciaridae</taxon>
        <taxon>Pseudolycoriella</taxon>
    </lineage>
</organism>
<evidence type="ECO:0000256" key="4">
    <source>
        <dbReference type="PROSITE-ProRule" id="PRU00175"/>
    </source>
</evidence>
<dbReference type="Pfam" id="PF13639">
    <property type="entry name" value="zf-RING_2"/>
    <property type="match status" value="1"/>
</dbReference>
<dbReference type="Proteomes" id="UP001151699">
    <property type="component" value="Chromosome C"/>
</dbReference>
<dbReference type="GO" id="GO:0043122">
    <property type="term" value="P:regulation of canonical NF-kappaB signal transduction"/>
    <property type="evidence" value="ECO:0007669"/>
    <property type="project" value="TreeGrafter"/>
</dbReference>
<feature type="non-terminal residue" evidence="7">
    <location>
        <position position="295"/>
    </location>
</feature>
<dbReference type="PANTHER" id="PTHR10131:SF157">
    <property type="entry name" value="RECEPTOR-ASSOCIATED FACTOR, PUTATIVE-RELATED"/>
    <property type="match status" value="1"/>
</dbReference>
<dbReference type="PANTHER" id="PTHR10131">
    <property type="entry name" value="TNF RECEPTOR ASSOCIATED FACTOR"/>
    <property type="match status" value="1"/>
</dbReference>
<dbReference type="AlphaFoldDB" id="A0A9Q0RWJ8"/>
<dbReference type="OrthoDB" id="6105938at2759"/>
<keyword evidence="8" id="KW-1185">Reference proteome</keyword>
<evidence type="ECO:0000256" key="2">
    <source>
        <dbReference type="ARBA" id="ARBA00022771"/>
    </source>
</evidence>
<dbReference type="SUPFAM" id="SSF57850">
    <property type="entry name" value="RING/U-box"/>
    <property type="match status" value="1"/>
</dbReference>
<evidence type="ECO:0000256" key="5">
    <source>
        <dbReference type="SAM" id="Coils"/>
    </source>
</evidence>
<dbReference type="PROSITE" id="PS50089">
    <property type="entry name" value="ZF_RING_2"/>
    <property type="match status" value="1"/>
</dbReference>
<dbReference type="PROSITE" id="PS00518">
    <property type="entry name" value="ZF_RING_1"/>
    <property type="match status" value="1"/>
</dbReference>
<evidence type="ECO:0000256" key="1">
    <source>
        <dbReference type="ARBA" id="ARBA00022723"/>
    </source>
</evidence>
<name>A0A9Q0RWJ8_9DIPT</name>
<keyword evidence="3" id="KW-0862">Zinc</keyword>
<proteinExistence type="predicted"/>
<comment type="caution">
    <text evidence="7">The sequence shown here is derived from an EMBL/GenBank/DDBJ whole genome shotgun (WGS) entry which is preliminary data.</text>
</comment>
<dbReference type="Gene3D" id="3.30.40.10">
    <property type="entry name" value="Zinc/RING finger domain, C3HC4 (zinc finger)"/>
    <property type="match status" value="2"/>
</dbReference>
<feature type="non-terminal residue" evidence="7">
    <location>
        <position position="1"/>
    </location>
</feature>
<dbReference type="InterPro" id="IPR017907">
    <property type="entry name" value="Znf_RING_CS"/>
</dbReference>
<protein>
    <submittedName>
        <fullName evidence="7">E3 ubiquitin-protein ligase NRDP1</fullName>
    </submittedName>
</protein>
<dbReference type="EMBL" id="WJQU01000004">
    <property type="protein sequence ID" value="KAJ6636805.1"/>
    <property type="molecule type" value="Genomic_DNA"/>
</dbReference>
<gene>
    <name evidence="7" type="primary">Rnf41_1</name>
    <name evidence="7" type="ORF">Bhyg_15400</name>
</gene>
<sequence>NPLQTPCEHSFCTDCINGWLSVDKTCPVDRVPLESKNLKIPSRVLRNLLNGLDIDCDFRHRGCQAIVKLENLRHHVSECAFATPYALNEEIVCNKGCNMKVTRQQYQTDDCISHLAKEITKLKNLLSMQQEQIEGLRYESDIFLKAPLTWQQTQNICIKEPNFLKMDENPNFNFGFAQSDHALEPMKSFFKIHLTTSLDSIKIWVGLTRKEFSPKCIIEKQTIRYQGLFIKDDIENNLVLVKCKNDDVIECGIEFSIDFRNELSVPIYLLIDHSSSNLICQDVVIDYGNILQGNL</sequence>